<keyword evidence="5" id="KW-0349">Heme</keyword>
<dbReference type="AlphaFoldDB" id="A0A6P0UCT9"/>
<evidence type="ECO:0000256" key="6">
    <source>
        <dbReference type="ARBA" id="ARBA00022692"/>
    </source>
</evidence>
<dbReference type="PANTHER" id="PTHR30485">
    <property type="entry name" value="NI/FE-HYDROGENASE 1 B-TYPE CYTOCHROME SUBUNIT"/>
    <property type="match status" value="1"/>
</dbReference>
<dbReference type="SUPFAM" id="SSF81342">
    <property type="entry name" value="Transmembrane di-heme cytochromes"/>
    <property type="match status" value="1"/>
</dbReference>
<accession>A0A6P0UCT9</accession>
<keyword evidence="10" id="KW-0408">Iron</keyword>
<dbReference type="InterPro" id="IPR016174">
    <property type="entry name" value="Di-haem_cyt_TM"/>
</dbReference>
<evidence type="ECO:0000256" key="9">
    <source>
        <dbReference type="ARBA" id="ARBA00022989"/>
    </source>
</evidence>
<dbReference type="InterPro" id="IPR000516">
    <property type="entry name" value="Ni-dep_Hydgase_cyt-B"/>
</dbReference>
<evidence type="ECO:0000256" key="5">
    <source>
        <dbReference type="ARBA" id="ARBA00022617"/>
    </source>
</evidence>
<dbReference type="PROSITE" id="PS00882">
    <property type="entry name" value="NI_HGENASE_CYTB_1"/>
    <property type="match status" value="1"/>
</dbReference>
<keyword evidence="11 13" id="KW-0472">Membrane</keyword>
<dbReference type="GO" id="GO:0005506">
    <property type="term" value="F:iron ion binding"/>
    <property type="evidence" value="ECO:0007669"/>
    <property type="project" value="InterPro"/>
</dbReference>
<dbReference type="GO" id="GO:0022904">
    <property type="term" value="P:respiratory electron transport chain"/>
    <property type="evidence" value="ECO:0007669"/>
    <property type="project" value="InterPro"/>
</dbReference>
<evidence type="ECO:0000256" key="3">
    <source>
        <dbReference type="ARBA" id="ARBA00022448"/>
    </source>
</evidence>
<evidence type="ECO:0000256" key="2">
    <source>
        <dbReference type="ARBA" id="ARBA00008622"/>
    </source>
</evidence>
<dbReference type="Gene3D" id="1.20.950.20">
    <property type="entry name" value="Transmembrane di-heme cytochromes, Chain C"/>
    <property type="match status" value="1"/>
</dbReference>
<comment type="subcellular location">
    <subcellularLocation>
        <location evidence="1">Cell membrane</location>
        <topology evidence="1">Multi-pass membrane protein</topology>
    </subcellularLocation>
</comment>
<dbReference type="GO" id="GO:0020037">
    <property type="term" value="F:heme binding"/>
    <property type="evidence" value="ECO:0007669"/>
    <property type="project" value="TreeGrafter"/>
</dbReference>
<keyword evidence="6 13" id="KW-0812">Transmembrane</keyword>
<evidence type="ECO:0000256" key="8">
    <source>
        <dbReference type="ARBA" id="ARBA00022982"/>
    </source>
</evidence>
<sequence>MRTRTYKRVYVWELPVRIFHWVNVLCLTTLAITGFIIADPPALMSSAEASESYWFGTVRFIHFAAAYIFFFNMILRVYWAFVGNRFASWKAYFPRDKKMWRNLWHVLRVDILLQNEKNPDIQNISVGHNTMAALSYLALFVIALVQVFTGFGLYSSMSGWWLADLFAWVVPFMGGDFIVRTIHHAATWLFILFTLIHVYLVFYHDWLEGRGEVSSMFGGYKFVSKERMSKKVPNRTNVKPPVIEPEPETTH</sequence>
<feature type="domain" description="Cytochrome b561 bacterial/Ni-hydrogenase" evidence="14">
    <location>
        <begin position="11"/>
        <end position="219"/>
    </location>
</feature>
<feature type="transmembrane region" description="Helical" evidence="13">
    <location>
        <begin position="58"/>
        <end position="81"/>
    </location>
</feature>
<reference evidence="15 16" key="1">
    <citation type="submission" date="2020-01" db="EMBL/GenBank/DDBJ databases">
        <title>Muriicola jejuensis KCTC 22299.</title>
        <authorList>
            <person name="Wang G."/>
        </authorList>
    </citation>
    <scope>NUCLEOTIDE SEQUENCE [LARGE SCALE GENOMIC DNA]</scope>
    <source>
        <strain evidence="15 16">KCTC 22299</strain>
    </source>
</reference>
<proteinExistence type="inferred from homology"/>
<keyword evidence="3" id="KW-0813">Transport</keyword>
<dbReference type="Pfam" id="PF01292">
    <property type="entry name" value="Ni_hydr_CYTB"/>
    <property type="match status" value="1"/>
</dbReference>
<evidence type="ECO:0000313" key="16">
    <source>
        <dbReference type="Proteomes" id="UP000468443"/>
    </source>
</evidence>
<dbReference type="Proteomes" id="UP000468443">
    <property type="component" value="Unassembled WGS sequence"/>
</dbReference>
<evidence type="ECO:0000256" key="7">
    <source>
        <dbReference type="ARBA" id="ARBA00022723"/>
    </source>
</evidence>
<evidence type="ECO:0000313" key="15">
    <source>
        <dbReference type="EMBL" id="NER09458.1"/>
    </source>
</evidence>
<comment type="caution">
    <text evidence="15">The sequence shown here is derived from an EMBL/GenBank/DDBJ whole genome shotgun (WGS) entry which is preliminary data.</text>
</comment>
<name>A0A6P0UCT9_9FLAO</name>
<feature type="transmembrane region" description="Helical" evidence="13">
    <location>
        <begin position="133"/>
        <end position="154"/>
    </location>
</feature>
<keyword evidence="8" id="KW-0249">Electron transport</keyword>
<comment type="similarity">
    <text evidence="2">Belongs to the HupC/HyaC/HydC family.</text>
</comment>
<feature type="region of interest" description="Disordered" evidence="12">
    <location>
        <begin position="232"/>
        <end position="251"/>
    </location>
</feature>
<dbReference type="InterPro" id="IPR011577">
    <property type="entry name" value="Cyt_b561_bac/Ni-Hgenase"/>
</dbReference>
<evidence type="ECO:0000259" key="14">
    <source>
        <dbReference type="Pfam" id="PF01292"/>
    </source>
</evidence>
<protein>
    <submittedName>
        <fullName evidence="15">Ni/Fe-hydrogenase, b-type cytochrome subunit</fullName>
    </submittedName>
</protein>
<dbReference type="RefSeq" id="WP_163691512.1">
    <property type="nucleotide sequence ID" value="NZ_FXTW01000001.1"/>
</dbReference>
<dbReference type="NCBIfam" id="TIGR02125">
    <property type="entry name" value="CytB-hydogenase"/>
    <property type="match status" value="1"/>
</dbReference>
<keyword evidence="9 13" id="KW-1133">Transmembrane helix</keyword>
<feature type="transmembrane region" description="Helical" evidence="13">
    <location>
        <begin position="21"/>
        <end position="38"/>
    </location>
</feature>
<keyword evidence="16" id="KW-1185">Reference proteome</keyword>
<dbReference type="GO" id="GO:0009055">
    <property type="term" value="F:electron transfer activity"/>
    <property type="evidence" value="ECO:0007669"/>
    <property type="project" value="InterPro"/>
</dbReference>
<evidence type="ECO:0000256" key="13">
    <source>
        <dbReference type="SAM" id="Phobius"/>
    </source>
</evidence>
<dbReference type="GO" id="GO:0005886">
    <property type="term" value="C:plasma membrane"/>
    <property type="evidence" value="ECO:0007669"/>
    <property type="project" value="UniProtKB-SubCell"/>
</dbReference>
<evidence type="ECO:0000256" key="1">
    <source>
        <dbReference type="ARBA" id="ARBA00004651"/>
    </source>
</evidence>
<evidence type="ECO:0000256" key="11">
    <source>
        <dbReference type="ARBA" id="ARBA00023136"/>
    </source>
</evidence>
<feature type="transmembrane region" description="Helical" evidence="13">
    <location>
        <begin position="186"/>
        <end position="204"/>
    </location>
</feature>
<organism evidence="15 16">
    <name type="scientific">Muriicola jejuensis</name>
    <dbReference type="NCBI Taxonomy" id="504488"/>
    <lineage>
        <taxon>Bacteria</taxon>
        <taxon>Pseudomonadati</taxon>
        <taxon>Bacteroidota</taxon>
        <taxon>Flavobacteriia</taxon>
        <taxon>Flavobacteriales</taxon>
        <taxon>Flavobacteriaceae</taxon>
        <taxon>Muriicola</taxon>
    </lineage>
</organism>
<keyword evidence="4" id="KW-1003">Cell membrane</keyword>
<evidence type="ECO:0000256" key="4">
    <source>
        <dbReference type="ARBA" id="ARBA00022475"/>
    </source>
</evidence>
<dbReference type="PRINTS" id="PR00161">
    <property type="entry name" value="NIHGNASECYTB"/>
</dbReference>
<dbReference type="PANTHER" id="PTHR30485:SF0">
    <property type="entry name" value="NI_FE-HYDROGENASE 1 B-TYPE CYTOCHROME SUBUNIT-RELATED"/>
    <property type="match status" value="1"/>
</dbReference>
<dbReference type="InterPro" id="IPR051542">
    <property type="entry name" value="Hydrogenase_cytochrome"/>
</dbReference>
<keyword evidence="7" id="KW-0479">Metal-binding</keyword>
<gene>
    <name evidence="15" type="primary">cybH</name>
    <name evidence="15" type="ORF">GWK09_02930</name>
</gene>
<evidence type="ECO:0000256" key="12">
    <source>
        <dbReference type="SAM" id="MobiDB-lite"/>
    </source>
</evidence>
<evidence type="ECO:0000256" key="10">
    <source>
        <dbReference type="ARBA" id="ARBA00023004"/>
    </source>
</evidence>
<dbReference type="EMBL" id="JAABOP010000001">
    <property type="protein sequence ID" value="NER09458.1"/>
    <property type="molecule type" value="Genomic_DNA"/>
</dbReference>